<evidence type="ECO:0000313" key="1">
    <source>
        <dbReference type="EMBL" id="KAF5481243.1"/>
    </source>
</evidence>
<reference evidence="1" key="2">
    <citation type="submission" date="2020-03" db="EMBL/GenBank/DDBJ databases">
        <title>Walnut 2.0.</title>
        <authorList>
            <person name="Marrano A."/>
            <person name="Britton M."/>
            <person name="Zimin A.V."/>
            <person name="Zaini P.A."/>
            <person name="Workman R."/>
            <person name="Puiu D."/>
            <person name="Bianco L."/>
            <person name="Allen B.J."/>
            <person name="Troggio M."/>
            <person name="Leslie C.A."/>
            <person name="Timp W."/>
            <person name="Dendekar A."/>
            <person name="Salzberg S.L."/>
            <person name="Neale D.B."/>
        </authorList>
    </citation>
    <scope>NUCLEOTIDE SEQUENCE</scope>
    <source>
        <tissue evidence="1">Leaves</tissue>
    </source>
</reference>
<organism evidence="1 2">
    <name type="scientific">Juglans regia</name>
    <name type="common">English walnut</name>
    <dbReference type="NCBI Taxonomy" id="51240"/>
    <lineage>
        <taxon>Eukaryota</taxon>
        <taxon>Viridiplantae</taxon>
        <taxon>Streptophyta</taxon>
        <taxon>Embryophyta</taxon>
        <taxon>Tracheophyta</taxon>
        <taxon>Spermatophyta</taxon>
        <taxon>Magnoliopsida</taxon>
        <taxon>eudicotyledons</taxon>
        <taxon>Gunneridae</taxon>
        <taxon>Pentapetalae</taxon>
        <taxon>rosids</taxon>
        <taxon>fabids</taxon>
        <taxon>Fagales</taxon>
        <taxon>Juglandaceae</taxon>
        <taxon>Juglans</taxon>
    </lineage>
</organism>
<gene>
    <name evidence="1" type="ORF">F2P56_001911</name>
</gene>
<protein>
    <submittedName>
        <fullName evidence="1">Uncharacterized protein</fullName>
    </submittedName>
</protein>
<reference evidence="1" key="1">
    <citation type="submission" date="2015-10" db="EMBL/GenBank/DDBJ databases">
        <authorList>
            <person name="Martinez-Garcia P.J."/>
            <person name="Crepeau M.W."/>
            <person name="Puiu D."/>
            <person name="Gonzalez-Ibeas D."/>
            <person name="Whalen J."/>
            <person name="Stevens K."/>
            <person name="Paul R."/>
            <person name="Butterfield T."/>
            <person name="Britton M."/>
            <person name="Reagan R."/>
            <person name="Chakraborty S."/>
            <person name="Walawage S.L."/>
            <person name="Vasquez-Gross H.A."/>
            <person name="Cardeno C."/>
            <person name="Famula R."/>
            <person name="Pratt K."/>
            <person name="Kuruganti S."/>
            <person name="Aradhya M.K."/>
            <person name="Leslie C.A."/>
            <person name="Dandekar A.M."/>
            <person name="Salzberg S.L."/>
            <person name="Wegrzyn J.L."/>
            <person name="Langley C.H."/>
            <person name="Neale D.B."/>
        </authorList>
    </citation>
    <scope>NUCLEOTIDE SEQUENCE</scope>
    <source>
        <tissue evidence="1">Leaves</tissue>
    </source>
</reference>
<feature type="non-terminal residue" evidence="1">
    <location>
        <position position="1"/>
    </location>
</feature>
<dbReference type="PANTHER" id="PTHR33144">
    <property type="entry name" value="OS10G0409366 PROTEIN-RELATED"/>
    <property type="match status" value="1"/>
</dbReference>
<sequence>MDLNAMCHPMNLKSSKVRRFAGTLVRDRQLAPINFSDWRLVPQHFKDTMWDIIKSKFMVPHDKLEGFHSFIERDMGKKWKDYKHELKKTLLKANDTSAATVVARADPNKVNLSQLADLATIWFDEKWKAKSEKNNECRGKQKVVHSTGSKSYTRYASEWEKKTGALPSRAQLFVNTHKRKNGTHLNNETEKVVTEMEELLTHDPTSRLGGTGGTMTWAPDDIYSKIEGKNPLEGISLNELQKLLAPNQS</sequence>
<dbReference type="Pfam" id="PF03004">
    <property type="entry name" value="Transposase_24"/>
    <property type="match status" value="1"/>
</dbReference>
<dbReference type="PANTHER" id="PTHR33144:SF48">
    <property type="entry name" value="PLANT TRANSPOSASE (PTTA_EN_SPM FAMILY)"/>
    <property type="match status" value="1"/>
</dbReference>
<dbReference type="InterPro" id="IPR004252">
    <property type="entry name" value="Probable_transposase_24"/>
</dbReference>
<proteinExistence type="predicted"/>
<evidence type="ECO:0000313" key="2">
    <source>
        <dbReference type="Proteomes" id="UP000619265"/>
    </source>
</evidence>
<comment type="caution">
    <text evidence="1">The sequence shown here is derived from an EMBL/GenBank/DDBJ whole genome shotgun (WGS) entry which is preliminary data.</text>
</comment>
<dbReference type="AlphaFoldDB" id="A0A833YB93"/>
<accession>A0A833YB93</accession>
<name>A0A833YB93_JUGRE</name>
<dbReference type="Gramene" id="Jr01_20690_p1">
    <property type="protein sequence ID" value="cds.Jr01_20690_p1"/>
    <property type="gene ID" value="Jr01_20690"/>
</dbReference>
<dbReference type="Proteomes" id="UP000619265">
    <property type="component" value="Unassembled WGS sequence"/>
</dbReference>
<dbReference type="EMBL" id="LIHL02000001">
    <property type="protein sequence ID" value="KAF5481243.1"/>
    <property type="molecule type" value="Genomic_DNA"/>
</dbReference>